<evidence type="ECO:0000256" key="4">
    <source>
        <dbReference type="SAM" id="MobiDB-lite"/>
    </source>
</evidence>
<feature type="coiled-coil region" evidence="3">
    <location>
        <begin position="187"/>
        <end position="235"/>
    </location>
</feature>
<dbReference type="Gene3D" id="1.10.30.10">
    <property type="entry name" value="High mobility group box domain"/>
    <property type="match status" value="1"/>
</dbReference>
<dbReference type="InterPro" id="IPR056513">
    <property type="entry name" value="INO80F"/>
</dbReference>
<evidence type="ECO:0000259" key="6">
    <source>
        <dbReference type="Pfam" id="PF24245"/>
    </source>
</evidence>
<dbReference type="GO" id="GO:0005634">
    <property type="term" value="C:nucleus"/>
    <property type="evidence" value="ECO:0007669"/>
    <property type="project" value="UniProtKB-SubCell"/>
</dbReference>
<dbReference type="AlphaFoldDB" id="A0A8H8RZG4"/>
<evidence type="ECO:0000256" key="2">
    <source>
        <dbReference type="ARBA" id="ARBA00023242"/>
    </source>
</evidence>
<keyword evidence="8" id="KW-1185">Reference proteome</keyword>
<dbReference type="CDD" id="cd00084">
    <property type="entry name" value="HMG-box_SF"/>
    <property type="match status" value="1"/>
</dbReference>
<dbReference type="EMBL" id="QGMI01000267">
    <property type="protein sequence ID" value="TVY43732.1"/>
    <property type="molecule type" value="Genomic_DNA"/>
</dbReference>
<keyword evidence="3" id="KW-0175">Coiled coil</keyword>
<comment type="caution">
    <text evidence="7">The sequence shown here is derived from an EMBL/GenBank/DDBJ whole genome shotgun (WGS) entry which is preliminary data.</text>
</comment>
<dbReference type="InterPro" id="IPR009071">
    <property type="entry name" value="HMG_box_dom"/>
</dbReference>
<evidence type="ECO:0000256" key="3">
    <source>
        <dbReference type="SAM" id="Coils"/>
    </source>
</evidence>
<evidence type="ECO:0000313" key="8">
    <source>
        <dbReference type="Proteomes" id="UP000443090"/>
    </source>
</evidence>
<feature type="domain" description="HMG box" evidence="5">
    <location>
        <begin position="341"/>
        <end position="402"/>
    </location>
</feature>
<keyword evidence="2" id="KW-0539">Nucleus</keyword>
<reference evidence="7 8" key="1">
    <citation type="submission" date="2018-05" db="EMBL/GenBank/DDBJ databases">
        <title>Genome sequencing and assembly of the regulated plant pathogen Lachnellula willkommii and related sister species for the development of diagnostic species identification markers.</title>
        <authorList>
            <person name="Giroux E."/>
            <person name="Bilodeau G."/>
        </authorList>
    </citation>
    <scope>NUCLEOTIDE SEQUENCE [LARGE SCALE GENOMIC DNA]</scope>
    <source>
        <strain evidence="7 8">CBS 160.35</strain>
    </source>
</reference>
<accession>A0A8H8RZG4</accession>
<evidence type="ECO:0000313" key="7">
    <source>
        <dbReference type="EMBL" id="TVY43732.1"/>
    </source>
</evidence>
<feature type="compositionally biased region" description="Polar residues" evidence="4">
    <location>
        <begin position="43"/>
        <end position="62"/>
    </location>
</feature>
<feature type="domain" description="INO80 complex subunit F" evidence="6">
    <location>
        <begin position="190"/>
        <end position="236"/>
    </location>
</feature>
<dbReference type="OrthoDB" id="10070927at2759"/>
<name>A0A8H8RZG4_9HELO</name>
<dbReference type="InterPro" id="IPR036910">
    <property type="entry name" value="HMG_box_dom_sf"/>
</dbReference>
<dbReference type="SUPFAM" id="SSF47095">
    <property type="entry name" value="HMG-box"/>
    <property type="match status" value="1"/>
</dbReference>
<feature type="region of interest" description="Disordered" evidence="4">
    <location>
        <begin position="1"/>
        <end position="76"/>
    </location>
</feature>
<dbReference type="Proteomes" id="UP000443090">
    <property type="component" value="Unassembled WGS sequence"/>
</dbReference>
<feature type="region of interest" description="Disordered" evidence="4">
    <location>
        <begin position="287"/>
        <end position="318"/>
    </location>
</feature>
<dbReference type="Pfam" id="PF00505">
    <property type="entry name" value="HMG_box"/>
    <property type="match status" value="1"/>
</dbReference>
<feature type="compositionally biased region" description="Basic and acidic residues" evidence="4">
    <location>
        <begin position="1"/>
        <end position="16"/>
    </location>
</feature>
<gene>
    <name evidence="7" type="ORF">LOCC1_G005192</name>
</gene>
<dbReference type="Pfam" id="PF24245">
    <property type="entry name" value="INO80F"/>
    <property type="match status" value="1"/>
</dbReference>
<feature type="compositionally biased region" description="Polar residues" evidence="4">
    <location>
        <begin position="287"/>
        <end position="301"/>
    </location>
</feature>
<evidence type="ECO:0000259" key="5">
    <source>
        <dbReference type="Pfam" id="PF00505"/>
    </source>
</evidence>
<sequence length="452" mass="49233">MASRQFGERTLPDPRRNMSRSDYALPNAPYTIPPGIAPLQLGHSATASHSQDSRSSLPTAQNGGQGAPVHTGAPLSPMYTNGYRWAPYDYKGSFSTKAFTTNSTMHARLAEQARKPPHLQHVRPQPPCISGGMSTGTSMTPPKATNWALPSPSKFSGSTTYSSRKASAASDLTQATDVPPPLAPSVEEAYRRKCIQLKQRLNEIEADNEATRIRVQRIERSIQKQRIERAFLLEQLAKRTSTNVEDSEGSPSPPPTPKEKPLRTKRGHRKPSFLTNLGEASAGSAFIQQGPNTLSPSSDAFSHTHPDPVRNSTPQHLPKRLLPIVSTVNGTPTPAGSSQQKPPKNAWDLFCSEMRPILQKNNQQAIVDGAFDVEGTLARAWRELPEPEKQEYQIRIEAAKKHNAEATPIAPRQAIFDAESRAGSTAATADDEDVEMGDEIAAEGGFTAVNRE</sequence>
<evidence type="ECO:0008006" key="9">
    <source>
        <dbReference type="Google" id="ProtNLM"/>
    </source>
</evidence>
<protein>
    <recommendedName>
        <fullName evidence="9">HMG box domain-containing protein</fullName>
    </recommendedName>
</protein>
<organism evidence="7 8">
    <name type="scientific">Lachnellula occidentalis</name>
    <dbReference type="NCBI Taxonomy" id="215460"/>
    <lineage>
        <taxon>Eukaryota</taxon>
        <taxon>Fungi</taxon>
        <taxon>Dikarya</taxon>
        <taxon>Ascomycota</taxon>
        <taxon>Pezizomycotina</taxon>
        <taxon>Leotiomycetes</taxon>
        <taxon>Helotiales</taxon>
        <taxon>Lachnaceae</taxon>
        <taxon>Lachnellula</taxon>
    </lineage>
</organism>
<feature type="region of interest" description="Disordered" evidence="4">
    <location>
        <begin position="240"/>
        <end position="275"/>
    </location>
</feature>
<evidence type="ECO:0000256" key="1">
    <source>
        <dbReference type="ARBA" id="ARBA00004123"/>
    </source>
</evidence>
<comment type="subcellular location">
    <subcellularLocation>
        <location evidence="1">Nucleus</location>
    </subcellularLocation>
</comment>
<proteinExistence type="predicted"/>